<feature type="transmembrane region" description="Helical" evidence="13">
    <location>
        <begin position="521"/>
        <end position="539"/>
    </location>
</feature>
<comment type="similarity">
    <text evidence="2 13">Belongs to the OXA1/ALB3/YidC family. Type 1 subfamily.</text>
</comment>
<dbReference type="InterPro" id="IPR019998">
    <property type="entry name" value="Membr_insert_YidC"/>
</dbReference>
<dbReference type="InterPro" id="IPR038221">
    <property type="entry name" value="YidC_periplasmic_sf"/>
</dbReference>
<evidence type="ECO:0000256" key="14">
    <source>
        <dbReference type="SAM" id="MobiDB-lite"/>
    </source>
</evidence>
<comment type="subunit">
    <text evidence="13">Interacts with the Sec translocase complex via SecD. Specifically interacts with transmembrane segments of nascent integral membrane proteins during membrane integration.</text>
</comment>
<keyword evidence="10 13" id="KW-0143">Chaperone</keyword>
<dbReference type="Gene3D" id="2.70.98.90">
    <property type="match status" value="1"/>
</dbReference>
<sequence length="608" mass="67232">MNDNNRNLILAIVASVVILIGFQYFYTPEPPPKQVEQARQSRSAAGGGGQGGSSLEPGQGYSPDLGGPGAEVPGGSRSREEILASTPRIAIDTPRVHGSVSLIGARIDDLTLKDYKVDLSADSPDIILLSPQGAPDAYFAQFAWGKLNTGGKGTTLPGDTTRWTPDSQTLTPDSPVVLQWENGDGLTFKIRLSIDDDYLFQVDQWIEATAGGAIAEGEIPQLRPYGLVRRHGTPEGTGLFVLHEGPLGVFRDSLDQDGTLDEISYSTLQDDGAIKVNSIGGWLGFTDKYWLTALIPQQDQNVDTRFLHEGGVGSDIYQVDLVNRGEAVGADGAYTTRLFAGAKVVNVIDRYQEDLGIIRFDRTIDWGWFYFLTRPIFGILDYFYGLIGNFGLSIILLTLCIKILFLPLAYKSYVSMSAMKNLQPEMVKLRERFGDDKQALNREMMALYKKEKVNPAAGCIPILLQIPVFFALYKVLLITIEMRHAPFFWWIRDLSAPDPTTILNLFGLLPYTVTPADLGPLQFISIGVLPIIMGGTMWLQMRVNPTPPDPVQARIFMLMPIFFTFLLAHFPAGLVVYWITNNTVSIAQQIFIQRRMKTRTARPSPAKT</sequence>
<dbReference type="NCBIfam" id="TIGR03593">
    <property type="entry name" value="yidC_nterm"/>
    <property type="match status" value="1"/>
</dbReference>
<keyword evidence="18" id="KW-1185">Reference proteome</keyword>
<gene>
    <name evidence="13 17" type="primary">yidC</name>
    <name evidence="17" type="ORF">ACFOGJ_22750</name>
</gene>
<dbReference type="NCBIfam" id="TIGR03592">
    <property type="entry name" value="yidC_oxa1_cterm"/>
    <property type="match status" value="1"/>
</dbReference>
<dbReference type="InterPro" id="IPR028053">
    <property type="entry name" value="Membr_insert_YidC_N"/>
</dbReference>
<keyword evidence="8 13" id="KW-1133">Transmembrane helix</keyword>
<comment type="caution">
    <text evidence="17">The sequence shown here is derived from an EMBL/GenBank/DDBJ whole genome shotgun (WGS) entry which is preliminary data.</text>
</comment>
<dbReference type="RefSeq" id="WP_379904923.1">
    <property type="nucleotide sequence ID" value="NZ_JBHRTR010000036.1"/>
</dbReference>
<feature type="transmembrane region" description="Helical" evidence="13">
    <location>
        <begin position="7"/>
        <end position="26"/>
    </location>
</feature>
<dbReference type="PANTHER" id="PTHR12428:SF65">
    <property type="entry name" value="CYTOCHROME C OXIDASE ASSEMBLY PROTEIN COX18, MITOCHONDRIAL"/>
    <property type="match status" value="1"/>
</dbReference>
<dbReference type="InterPro" id="IPR028055">
    <property type="entry name" value="YidC/Oxa/ALB_C"/>
</dbReference>
<dbReference type="HAMAP" id="MF_01810">
    <property type="entry name" value="YidC_type1"/>
    <property type="match status" value="1"/>
</dbReference>
<evidence type="ECO:0000256" key="2">
    <source>
        <dbReference type="ARBA" id="ARBA00010527"/>
    </source>
</evidence>
<evidence type="ECO:0000256" key="3">
    <source>
        <dbReference type="ARBA" id="ARBA00015325"/>
    </source>
</evidence>
<dbReference type="Pfam" id="PF14849">
    <property type="entry name" value="YidC_periplas"/>
    <property type="match status" value="1"/>
</dbReference>
<dbReference type="EMBL" id="JBHRTR010000036">
    <property type="protein sequence ID" value="MFC3230088.1"/>
    <property type="molecule type" value="Genomic_DNA"/>
</dbReference>
<evidence type="ECO:0000256" key="10">
    <source>
        <dbReference type="ARBA" id="ARBA00023186"/>
    </source>
</evidence>
<feature type="transmembrane region" description="Helical" evidence="13">
    <location>
        <begin position="551"/>
        <end position="568"/>
    </location>
</feature>
<comment type="subcellular location">
    <subcellularLocation>
        <location evidence="1">Cell inner membrane</location>
        <topology evidence="1">Multi-pass membrane protein</topology>
    </subcellularLocation>
    <subcellularLocation>
        <location evidence="13">Cell membrane</location>
        <topology evidence="13">Multi-pass membrane protein</topology>
    </subcellularLocation>
</comment>
<evidence type="ECO:0000256" key="13">
    <source>
        <dbReference type="HAMAP-Rule" id="MF_01810"/>
    </source>
</evidence>
<feature type="domain" description="Membrane insertase YidC N-terminal" evidence="16">
    <location>
        <begin position="88"/>
        <end position="377"/>
    </location>
</feature>
<feature type="region of interest" description="Disordered" evidence="14">
    <location>
        <begin position="31"/>
        <end position="78"/>
    </location>
</feature>
<feature type="transmembrane region" description="Helical" evidence="13">
    <location>
        <begin position="382"/>
        <end position="410"/>
    </location>
</feature>
<dbReference type="NCBIfam" id="NF002353">
    <property type="entry name" value="PRK01318.1-4"/>
    <property type="match status" value="1"/>
</dbReference>
<protein>
    <recommendedName>
        <fullName evidence="3 13">Membrane protein insertase YidC</fullName>
    </recommendedName>
    <alternativeName>
        <fullName evidence="12 13">Foldase YidC</fullName>
    </alternativeName>
    <alternativeName>
        <fullName evidence="11 13">Membrane integrase YidC</fullName>
    </alternativeName>
    <alternativeName>
        <fullName evidence="13">Membrane protein YidC</fullName>
    </alternativeName>
</protein>
<evidence type="ECO:0000256" key="5">
    <source>
        <dbReference type="ARBA" id="ARBA00022475"/>
    </source>
</evidence>
<keyword evidence="6 13" id="KW-0812">Transmembrane</keyword>
<evidence type="ECO:0000256" key="9">
    <source>
        <dbReference type="ARBA" id="ARBA00023136"/>
    </source>
</evidence>
<feature type="transmembrane region" description="Helical" evidence="13">
    <location>
        <begin position="453"/>
        <end position="473"/>
    </location>
</feature>
<dbReference type="PRINTS" id="PR00701">
    <property type="entry name" value="60KDINNERMP"/>
</dbReference>
<organism evidence="17 18">
    <name type="scientific">Marinibaculum pumilum</name>
    <dbReference type="NCBI Taxonomy" id="1766165"/>
    <lineage>
        <taxon>Bacteria</taxon>
        <taxon>Pseudomonadati</taxon>
        <taxon>Pseudomonadota</taxon>
        <taxon>Alphaproteobacteria</taxon>
        <taxon>Rhodospirillales</taxon>
        <taxon>Rhodospirillaceae</taxon>
        <taxon>Marinibaculum</taxon>
    </lineage>
</organism>
<dbReference type="CDD" id="cd20070">
    <property type="entry name" value="5TM_YidC_Alb3"/>
    <property type="match status" value="1"/>
</dbReference>
<feature type="domain" description="Membrane insertase YidC/Oxa/ALB C-terminal" evidence="15">
    <location>
        <begin position="390"/>
        <end position="594"/>
    </location>
</feature>
<evidence type="ECO:0000256" key="1">
    <source>
        <dbReference type="ARBA" id="ARBA00004429"/>
    </source>
</evidence>
<dbReference type="PRINTS" id="PR01900">
    <property type="entry name" value="YIDCPROTEIN"/>
</dbReference>
<comment type="function">
    <text evidence="13">Required for the insertion and/or proper folding and/or complex formation of integral membrane proteins into the membrane. Involved in integration of membrane proteins that insert both dependently and independently of the Sec translocase complex, as well as at least some lipoproteins. Aids folding of multispanning membrane proteins.</text>
</comment>
<keyword evidence="7 13" id="KW-0653">Protein transport</keyword>
<evidence type="ECO:0000259" key="15">
    <source>
        <dbReference type="Pfam" id="PF02096"/>
    </source>
</evidence>
<keyword evidence="4 13" id="KW-0813">Transport</keyword>
<reference evidence="18" key="1">
    <citation type="journal article" date="2019" name="Int. J. Syst. Evol. Microbiol.">
        <title>The Global Catalogue of Microorganisms (GCM) 10K type strain sequencing project: providing services to taxonomists for standard genome sequencing and annotation.</title>
        <authorList>
            <consortium name="The Broad Institute Genomics Platform"/>
            <consortium name="The Broad Institute Genome Sequencing Center for Infectious Disease"/>
            <person name="Wu L."/>
            <person name="Ma J."/>
        </authorList>
    </citation>
    <scope>NUCLEOTIDE SEQUENCE [LARGE SCALE GENOMIC DNA]</scope>
    <source>
        <strain evidence="18">KCTC 42964</strain>
    </source>
</reference>
<accession>A0ABV7L616</accession>
<name>A0ABV7L616_9PROT</name>
<evidence type="ECO:0000313" key="18">
    <source>
        <dbReference type="Proteomes" id="UP001595528"/>
    </source>
</evidence>
<dbReference type="Proteomes" id="UP001595528">
    <property type="component" value="Unassembled WGS sequence"/>
</dbReference>
<evidence type="ECO:0000259" key="16">
    <source>
        <dbReference type="Pfam" id="PF14849"/>
    </source>
</evidence>
<evidence type="ECO:0000256" key="4">
    <source>
        <dbReference type="ARBA" id="ARBA00022448"/>
    </source>
</evidence>
<keyword evidence="5 13" id="KW-1003">Cell membrane</keyword>
<dbReference type="InterPro" id="IPR001708">
    <property type="entry name" value="YidC/ALB3/OXA1/COX18"/>
</dbReference>
<evidence type="ECO:0000256" key="7">
    <source>
        <dbReference type="ARBA" id="ARBA00022927"/>
    </source>
</evidence>
<dbReference type="PANTHER" id="PTHR12428">
    <property type="entry name" value="OXA1"/>
    <property type="match status" value="1"/>
</dbReference>
<evidence type="ECO:0000313" key="17">
    <source>
        <dbReference type="EMBL" id="MFC3230088.1"/>
    </source>
</evidence>
<dbReference type="CDD" id="cd19961">
    <property type="entry name" value="EcYidC-like_peri"/>
    <property type="match status" value="1"/>
</dbReference>
<dbReference type="InterPro" id="IPR047196">
    <property type="entry name" value="YidC_ALB_C"/>
</dbReference>
<keyword evidence="9 13" id="KW-0472">Membrane</keyword>
<dbReference type="Pfam" id="PF02096">
    <property type="entry name" value="60KD_IMP"/>
    <property type="match status" value="1"/>
</dbReference>
<evidence type="ECO:0000256" key="11">
    <source>
        <dbReference type="ARBA" id="ARBA00033245"/>
    </source>
</evidence>
<proteinExistence type="inferred from homology"/>
<evidence type="ECO:0000256" key="6">
    <source>
        <dbReference type="ARBA" id="ARBA00022692"/>
    </source>
</evidence>
<evidence type="ECO:0000256" key="12">
    <source>
        <dbReference type="ARBA" id="ARBA00033342"/>
    </source>
</evidence>
<evidence type="ECO:0000256" key="8">
    <source>
        <dbReference type="ARBA" id="ARBA00022989"/>
    </source>
</evidence>